<protein>
    <submittedName>
        <fullName evidence="3">N-acetylmuramoyl-L-alanine amidase</fullName>
    </submittedName>
</protein>
<keyword evidence="4" id="KW-1185">Reference proteome</keyword>
<sequence>MVYHRKNKKTLPRMIILCIILMSIILPISVSASDFIHIMGETQIDKKTIVQYYKENSPISYPEEYLNQGVGLEGFVDLVIRESKAEGIRWDIAFAQILVETDWFKFSDEVNIARNNFGRLKDQEGNYLSFRTLEEGIRANIQLLKGYASAEPLNKEKIIPTYDLINPKGIVVNVEDLGNGNWSEDSEYGEKIKIHLQKIINMQTMEQMETKLEVELEGINQTVNVDSKNQIAQNIYTSTNNEILTTTSVSQPVEVKTLTIDGTGYVGSSHRIRSYGTSLNGALYQFWIKDLSTNKWTMIQDYSKSSVAWIPAIPGKYLYGVHIKDEKSQEKLDAHLYKEIIIEGVPTEVRTLTIDGSGYTGSNHRIRSYGTSNNGVLYQFWVKDLSENKWTMIQDYSKSSAIWIPTKPGKYLYGVHIKDEKSNEKLDKYLYKEIEIKGVSAEVKTLTIDGSGCVGDSHRIRSYGTSNNGVLYQFWVKDLSANKWTMIQDYSKSSATWIPTKQGKYLYGVHIKDEKSSKMLDSYLYKEMTIKGSLHKKTIMLDPGHEGKYPLDPGAVGNRLYEYQLNNSLTKMIANKLESQGYNVIYTRNPNIEGPAPLKERDEKVNSLMPDLLISIHHDSSVNRSASGYSIFWSSYRYRIDKSGIVVTDNGVEYPFVDQIKRMVNGSEETYIVYNKNGKNVEKNINDSDGAIMVRDRTLSTVAKESQRFANILHSKLQTLDYIDPRPNPVNNNNIYIIRETNVPTVLFEGGFISNSTEAQKINNTTNQNKFANKVVEAVNAYFK</sequence>
<dbReference type="SMART" id="SM00646">
    <property type="entry name" value="Ami_3"/>
    <property type="match status" value="1"/>
</dbReference>
<dbReference type="EMBL" id="QNRX01000002">
    <property type="protein sequence ID" value="RBP69078.1"/>
    <property type="molecule type" value="Genomic_DNA"/>
</dbReference>
<organism evidence="3 4">
    <name type="scientific">Alkalibaculum bacchi</name>
    <dbReference type="NCBI Taxonomy" id="645887"/>
    <lineage>
        <taxon>Bacteria</taxon>
        <taxon>Bacillati</taxon>
        <taxon>Bacillota</taxon>
        <taxon>Clostridia</taxon>
        <taxon>Eubacteriales</taxon>
        <taxon>Eubacteriaceae</taxon>
        <taxon>Alkalibaculum</taxon>
    </lineage>
</organism>
<gene>
    <name evidence="3" type="ORF">DES36_102222</name>
</gene>
<dbReference type="SUPFAM" id="SSF53187">
    <property type="entry name" value="Zn-dependent exopeptidases"/>
    <property type="match status" value="1"/>
</dbReference>
<dbReference type="Pfam" id="PF01832">
    <property type="entry name" value="Glucosaminidase"/>
    <property type="match status" value="1"/>
</dbReference>
<dbReference type="PANTHER" id="PTHR30404">
    <property type="entry name" value="N-ACETYLMURAMOYL-L-ALANINE AMIDASE"/>
    <property type="match status" value="1"/>
</dbReference>
<dbReference type="Proteomes" id="UP000253490">
    <property type="component" value="Unassembled WGS sequence"/>
</dbReference>
<dbReference type="GO" id="GO:0008745">
    <property type="term" value="F:N-acetylmuramoyl-L-alanine amidase activity"/>
    <property type="evidence" value="ECO:0007669"/>
    <property type="project" value="InterPro"/>
</dbReference>
<accession>A0A366IDR0</accession>
<dbReference type="CDD" id="cd02696">
    <property type="entry name" value="MurNAc-LAA"/>
    <property type="match status" value="1"/>
</dbReference>
<dbReference type="GO" id="GO:0004040">
    <property type="term" value="F:amidase activity"/>
    <property type="evidence" value="ECO:0007669"/>
    <property type="project" value="InterPro"/>
</dbReference>
<keyword evidence="1" id="KW-0378">Hydrolase</keyword>
<dbReference type="InterPro" id="IPR050695">
    <property type="entry name" value="N-acetylmuramoyl_amidase_3"/>
</dbReference>
<proteinExistence type="predicted"/>
<evidence type="ECO:0000256" key="1">
    <source>
        <dbReference type="ARBA" id="ARBA00022801"/>
    </source>
</evidence>
<dbReference type="RefSeq" id="WP_170128145.1">
    <property type="nucleotide sequence ID" value="NZ_QNRX01000002.1"/>
</dbReference>
<comment type="caution">
    <text evidence="3">The sequence shown here is derived from an EMBL/GenBank/DDBJ whole genome shotgun (WGS) entry which is preliminary data.</text>
</comment>
<feature type="domain" description="MurNAc-LAA" evidence="2">
    <location>
        <begin position="602"/>
        <end position="780"/>
    </location>
</feature>
<dbReference type="PANTHER" id="PTHR30404:SF0">
    <property type="entry name" value="N-ACETYLMURAMOYL-L-ALANINE AMIDASE AMIC"/>
    <property type="match status" value="1"/>
</dbReference>
<dbReference type="GO" id="GO:0009253">
    <property type="term" value="P:peptidoglycan catabolic process"/>
    <property type="evidence" value="ECO:0007669"/>
    <property type="project" value="InterPro"/>
</dbReference>
<reference evidence="3 4" key="1">
    <citation type="submission" date="2018-06" db="EMBL/GenBank/DDBJ databases">
        <title>Genomic Encyclopedia of Type Strains, Phase IV (KMG-IV): sequencing the most valuable type-strain genomes for metagenomic binning, comparative biology and taxonomic classification.</title>
        <authorList>
            <person name="Goeker M."/>
        </authorList>
    </citation>
    <scope>NUCLEOTIDE SEQUENCE [LARGE SCALE GENOMIC DNA]</scope>
    <source>
        <strain evidence="3 4">DSM 22112</strain>
    </source>
</reference>
<dbReference type="AlphaFoldDB" id="A0A366IDR0"/>
<evidence type="ECO:0000259" key="2">
    <source>
        <dbReference type="SMART" id="SM00646"/>
    </source>
</evidence>
<dbReference type="InterPro" id="IPR002508">
    <property type="entry name" value="MurNAc-LAA_cat"/>
</dbReference>
<dbReference type="GO" id="GO:0030288">
    <property type="term" value="C:outer membrane-bounded periplasmic space"/>
    <property type="evidence" value="ECO:0007669"/>
    <property type="project" value="TreeGrafter"/>
</dbReference>
<dbReference type="Pfam" id="PF01520">
    <property type="entry name" value="Amidase_3"/>
    <property type="match status" value="1"/>
</dbReference>
<evidence type="ECO:0000313" key="4">
    <source>
        <dbReference type="Proteomes" id="UP000253490"/>
    </source>
</evidence>
<dbReference type="Gene3D" id="3.40.630.40">
    <property type="entry name" value="Zn-dependent exopeptidases"/>
    <property type="match status" value="1"/>
</dbReference>
<dbReference type="InterPro" id="IPR002901">
    <property type="entry name" value="MGlyc_endo_b_GlcNAc-like_dom"/>
</dbReference>
<evidence type="ECO:0000313" key="3">
    <source>
        <dbReference type="EMBL" id="RBP69078.1"/>
    </source>
</evidence>
<name>A0A366IDR0_9FIRM</name>